<gene>
    <name evidence="3" type="ORF">CMUS01_06351</name>
</gene>
<keyword evidence="2" id="KW-1133">Transmembrane helix</keyword>
<accession>A0A8H6NIL6</accession>
<feature type="compositionally biased region" description="Low complexity" evidence="1">
    <location>
        <begin position="12"/>
        <end position="21"/>
    </location>
</feature>
<sequence length="591" mass="65209">MAILPGARTDFGSGASSGRRSSIPRLTRARALFLKTILPLGLLFVLSTFLLTRLVRITQSSPLNLVLTFCQSPESFPSLQHEGGSQRVISKPRLEAINHPSPKQNAGGPRRLRLFMPADGPHVNLCKTVMSAIALGYSAPTILNWNGEFNRPEWHFAGSHIAKLESLLAVLDALHEEDDDADVSDEDLVLLVDAYDVWFQLPPSVLIERFHRLNREADARVAQQWAQHTPQPDGFPIPPPKQNILVTTAKDCQPGAESGSDPHYSYWPPSPLPPDFYGPETDQIPSFGLDSARKYQKVRPRCVNSGMVMGTLGSLRQALRRCKEKVDAVASRGRQLWSDQALLAEVIGDQEIFRHWARGLASTWNGTASVDSNNTPREVRTIADAALSGAQFDFGIGLDYDFATIPPTCSSEDDGFFVQLDDAPAVKTASEKAGVPGDLRAKGIPPELKEAEPPAPGLGWGNASLYTDFFFGTAPVGIHHNAYVNGLKKFRLEHWWNMTWYYPHLRSLVTNALRSRDKLTPLARLSLADDDSEDVVYWASKEGGGEKRAVVFDGSAEEDKFRPISWDGICQKGQNEWHDVIFGDGQGPLQV</sequence>
<protein>
    <submittedName>
        <fullName evidence="3">Uncharacterized protein</fullName>
    </submittedName>
</protein>
<comment type="caution">
    <text evidence="3">The sequence shown here is derived from an EMBL/GenBank/DDBJ whole genome shotgun (WGS) entry which is preliminary data.</text>
</comment>
<keyword evidence="2" id="KW-0472">Membrane</keyword>
<keyword evidence="4" id="KW-1185">Reference proteome</keyword>
<dbReference type="PANTHER" id="PTHR36587">
    <property type="entry name" value="EXPRESSION SITE-ASSOCIATED GENE 3 (ESAG3)-LIKE PROTEIN"/>
    <property type="match status" value="1"/>
</dbReference>
<feature type="region of interest" description="Disordered" evidence="1">
    <location>
        <begin position="1"/>
        <end position="21"/>
    </location>
</feature>
<name>A0A8H6NIL6_9PEZI</name>
<dbReference type="AlphaFoldDB" id="A0A8H6NIL6"/>
<keyword evidence="2" id="KW-0812">Transmembrane</keyword>
<evidence type="ECO:0000313" key="3">
    <source>
        <dbReference type="EMBL" id="KAF6833990.1"/>
    </source>
</evidence>
<feature type="transmembrane region" description="Helical" evidence="2">
    <location>
        <begin position="32"/>
        <end position="51"/>
    </location>
</feature>
<evidence type="ECO:0000256" key="1">
    <source>
        <dbReference type="SAM" id="MobiDB-lite"/>
    </source>
</evidence>
<organism evidence="3 4">
    <name type="scientific">Colletotrichum musicola</name>
    <dbReference type="NCBI Taxonomy" id="2175873"/>
    <lineage>
        <taxon>Eukaryota</taxon>
        <taxon>Fungi</taxon>
        <taxon>Dikarya</taxon>
        <taxon>Ascomycota</taxon>
        <taxon>Pezizomycotina</taxon>
        <taxon>Sordariomycetes</taxon>
        <taxon>Hypocreomycetidae</taxon>
        <taxon>Glomerellales</taxon>
        <taxon>Glomerellaceae</taxon>
        <taxon>Colletotrichum</taxon>
        <taxon>Colletotrichum orchidearum species complex</taxon>
    </lineage>
</organism>
<evidence type="ECO:0000313" key="4">
    <source>
        <dbReference type="Proteomes" id="UP000639643"/>
    </source>
</evidence>
<proteinExistence type="predicted"/>
<dbReference type="Proteomes" id="UP000639643">
    <property type="component" value="Unassembled WGS sequence"/>
</dbReference>
<evidence type="ECO:0000256" key="2">
    <source>
        <dbReference type="SAM" id="Phobius"/>
    </source>
</evidence>
<dbReference type="OrthoDB" id="422736at2759"/>
<dbReference type="CDD" id="cd22997">
    <property type="entry name" value="GT_LH"/>
    <property type="match status" value="1"/>
</dbReference>
<dbReference type="EMBL" id="WIGM01000205">
    <property type="protein sequence ID" value="KAF6833990.1"/>
    <property type="molecule type" value="Genomic_DNA"/>
</dbReference>
<reference evidence="3" key="1">
    <citation type="journal article" date="2020" name="Phytopathology">
        <title>Genome Sequence Resources of Colletotrichum truncatum, C. plurivorum, C. musicola, and C. sojae: Four Species Pathogenic to Soybean (Glycine max).</title>
        <authorList>
            <person name="Rogerio F."/>
            <person name="Boufleur T.R."/>
            <person name="Ciampi-Guillardi M."/>
            <person name="Sukno S.A."/>
            <person name="Thon M.R."/>
            <person name="Massola Junior N.S."/>
            <person name="Baroncelli R."/>
        </authorList>
    </citation>
    <scope>NUCLEOTIDE SEQUENCE</scope>
    <source>
        <strain evidence="3">LFN0074</strain>
    </source>
</reference>
<dbReference type="PANTHER" id="PTHR36587:SF2">
    <property type="entry name" value="EXPRESSION SITE-ASSOCIATED GENE 3 (ESAG3)-LIKE PROTEIN"/>
    <property type="match status" value="1"/>
</dbReference>